<sequence>MSAPEYHFNPSESPNYGFTIPDHPSRYLRAFLAFIDAYHAWDLDLIVDCFDDQLEHRILPSSLGRPVLNKRQYREYLKGVMPLFKRFKVTIHEVIEADEKMTVHASSIGESASGIPYANEYTIIVHFVPVPPGSQALPKMRLVKEFIDSAFSAKFFAEERARAKLREAKVTTV</sequence>
<evidence type="ECO:0000259" key="1">
    <source>
        <dbReference type="Pfam" id="PF12680"/>
    </source>
</evidence>
<dbReference type="PANTHER" id="PTHR39598:SF1">
    <property type="entry name" value="AUSTINOID BIOSYNTHESIS CLUSTERS PROTEIN F-RELATED"/>
    <property type="match status" value="1"/>
</dbReference>
<proteinExistence type="predicted"/>
<dbReference type="PANTHER" id="PTHR39598">
    <property type="entry name" value="AUSTINOL SYNTHESIS PROTEIN F-RELATED"/>
    <property type="match status" value="1"/>
</dbReference>
<dbReference type="InterPro" id="IPR032710">
    <property type="entry name" value="NTF2-like_dom_sf"/>
</dbReference>
<dbReference type="InterPro" id="IPR037401">
    <property type="entry name" value="SnoaL-like"/>
</dbReference>
<name>A0A9P5TTQ9_GYMJU</name>
<dbReference type="OrthoDB" id="3758478at2759"/>
<dbReference type="AlphaFoldDB" id="A0A9P5TTQ9"/>
<keyword evidence="3" id="KW-1185">Reference proteome</keyword>
<dbReference type="Pfam" id="PF12680">
    <property type="entry name" value="SnoaL_2"/>
    <property type="match status" value="1"/>
</dbReference>
<comment type="caution">
    <text evidence="2">The sequence shown here is derived from an EMBL/GenBank/DDBJ whole genome shotgun (WGS) entry which is preliminary data.</text>
</comment>
<protein>
    <recommendedName>
        <fullName evidence="1">SnoaL-like domain-containing protein</fullName>
    </recommendedName>
</protein>
<dbReference type="EMBL" id="JADNYJ010000004">
    <property type="protein sequence ID" value="KAF8911653.1"/>
    <property type="molecule type" value="Genomic_DNA"/>
</dbReference>
<feature type="domain" description="SnoaL-like" evidence="1">
    <location>
        <begin position="33"/>
        <end position="127"/>
    </location>
</feature>
<dbReference type="Proteomes" id="UP000724874">
    <property type="component" value="Unassembled WGS sequence"/>
</dbReference>
<dbReference type="SUPFAM" id="SSF54427">
    <property type="entry name" value="NTF2-like"/>
    <property type="match status" value="1"/>
</dbReference>
<accession>A0A9P5TTQ9</accession>
<organism evidence="2 3">
    <name type="scientific">Gymnopilus junonius</name>
    <name type="common">Spectacular rustgill mushroom</name>
    <name type="synonym">Gymnopilus spectabilis subsp. junonius</name>
    <dbReference type="NCBI Taxonomy" id="109634"/>
    <lineage>
        <taxon>Eukaryota</taxon>
        <taxon>Fungi</taxon>
        <taxon>Dikarya</taxon>
        <taxon>Basidiomycota</taxon>
        <taxon>Agaricomycotina</taxon>
        <taxon>Agaricomycetes</taxon>
        <taxon>Agaricomycetidae</taxon>
        <taxon>Agaricales</taxon>
        <taxon>Agaricineae</taxon>
        <taxon>Hymenogastraceae</taxon>
        <taxon>Gymnopilus</taxon>
    </lineage>
</organism>
<dbReference type="Gene3D" id="3.10.450.50">
    <property type="match status" value="1"/>
</dbReference>
<evidence type="ECO:0000313" key="3">
    <source>
        <dbReference type="Proteomes" id="UP000724874"/>
    </source>
</evidence>
<gene>
    <name evidence="2" type="ORF">CPB84DRAFT_1743024</name>
</gene>
<dbReference type="InterPro" id="IPR050977">
    <property type="entry name" value="Fungal_Meroterpenoid_Isomerase"/>
</dbReference>
<evidence type="ECO:0000313" key="2">
    <source>
        <dbReference type="EMBL" id="KAF8911653.1"/>
    </source>
</evidence>
<reference evidence="2" key="1">
    <citation type="submission" date="2020-11" db="EMBL/GenBank/DDBJ databases">
        <authorList>
            <consortium name="DOE Joint Genome Institute"/>
            <person name="Ahrendt S."/>
            <person name="Riley R."/>
            <person name="Andreopoulos W."/>
            <person name="LaButti K."/>
            <person name="Pangilinan J."/>
            <person name="Ruiz-duenas F.J."/>
            <person name="Barrasa J.M."/>
            <person name="Sanchez-Garcia M."/>
            <person name="Camarero S."/>
            <person name="Miyauchi S."/>
            <person name="Serrano A."/>
            <person name="Linde D."/>
            <person name="Babiker R."/>
            <person name="Drula E."/>
            <person name="Ayuso-Fernandez I."/>
            <person name="Pacheco R."/>
            <person name="Padilla G."/>
            <person name="Ferreira P."/>
            <person name="Barriuso J."/>
            <person name="Kellner H."/>
            <person name="Castanera R."/>
            <person name="Alfaro M."/>
            <person name="Ramirez L."/>
            <person name="Pisabarro A.G."/>
            <person name="Kuo A."/>
            <person name="Tritt A."/>
            <person name="Lipzen A."/>
            <person name="He G."/>
            <person name="Yan M."/>
            <person name="Ng V."/>
            <person name="Cullen D."/>
            <person name="Martin F."/>
            <person name="Rosso M.-N."/>
            <person name="Henrissat B."/>
            <person name="Hibbett D."/>
            <person name="Martinez A.T."/>
            <person name="Grigoriev I.V."/>
        </authorList>
    </citation>
    <scope>NUCLEOTIDE SEQUENCE</scope>
    <source>
        <strain evidence="2">AH 44721</strain>
    </source>
</reference>